<gene>
    <name evidence="2" type="ORF">AVDCRST_MAG55-1277</name>
</gene>
<protein>
    <submittedName>
        <fullName evidence="2">Uncharacterized protein</fullName>
    </submittedName>
</protein>
<organism evidence="2">
    <name type="scientific">uncultured Rubrobacteraceae bacterium</name>
    <dbReference type="NCBI Taxonomy" id="349277"/>
    <lineage>
        <taxon>Bacteria</taxon>
        <taxon>Bacillati</taxon>
        <taxon>Actinomycetota</taxon>
        <taxon>Rubrobacteria</taxon>
        <taxon>Rubrobacterales</taxon>
        <taxon>Rubrobacteraceae</taxon>
        <taxon>environmental samples</taxon>
    </lineage>
</organism>
<evidence type="ECO:0000313" key="2">
    <source>
        <dbReference type="EMBL" id="CAA9411263.1"/>
    </source>
</evidence>
<sequence>MGHPIGRVWARLNDPAPFLEGQIRPHRVEFVGGGFEPGVLNAHHGPLLNAEGAVGRVHGIWEEPAHRHLGYFHGSYTMSPRLAPPPGCDSVRRGGGRWGPQVGDQKPVANTPVLERTSRRLL</sequence>
<reference evidence="2" key="1">
    <citation type="submission" date="2020-02" db="EMBL/GenBank/DDBJ databases">
        <authorList>
            <person name="Meier V. D."/>
        </authorList>
    </citation>
    <scope>NUCLEOTIDE SEQUENCE</scope>
    <source>
        <strain evidence="2">AVDCRST_MAG55</strain>
    </source>
</reference>
<dbReference type="AlphaFoldDB" id="A0A6J4PHR5"/>
<accession>A0A6J4PHR5</accession>
<name>A0A6J4PHR5_9ACTN</name>
<evidence type="ECO:0000256" key="1">
    <source>
        <dbReference type="SAM" id="MobiDB-lite"/>
    </source>
</evidence>
<dbReference type="EMBL" id="CADCUZ010000054">
    <property type="protein sequence ID" value="CAA9411263.1"/>
    <property type="molecule type" value="Genomic_DNA"/>
</dbReference>
<proteinExistence type="predicted"/>
<feature type="region of interest" description="Disordered" evidence="1">
    <location>
        <begin position="83"/>
        <end position="109"/>
    </location>
</feature>